<dbReference type="Gene3D" id="3.90.1320.10">
    <property type="entry name" value="Outer-capsid protein sigma 3, large lobe"/>
    <property type="match status" value="1"/>
</dbReference>
<dbReference type="Pfam" id="PF03080">
    <property type="entry name" value="Neprosin"/>
    <property type="match status" value="1"/>
</dbReference>
<organism evidence="2">
    <name type="scientific">Eucalyptus grandis</name>
    <name type="common">Flooded gum</name>
    <dbReference type="NCBI Taxonomy" id="71139"/>
    <lineage>
        <taxon>Eukaryota</taxon>
        <taxon>Viridiplantae</taxon>
        <taxon>Streptophyta</taxon>
        <taxon>Embryophyta</taxon>
        <taxon>Tracheophyta</taxon>
        <taxon>Spermatophyta</taxon>
        <taxon>Magnoliopsida</taxon>
        <taxon>eudicotyledons</taxon>
        <taxon>Gunneridae</taxon>
        <taxon>Pentapetalae</taxon>
        <taxon>rosids</taxon>
        <taxon>malvids</taxon>
        <taxon>Myrtales</taxon>
        <taxon>Myrtaceae</taxon>
        <taxon>Myrtoideae</taxon>
        <taxon>Eucalypteae</taxon>
        <taxon>Eucalyptus</taxon>
    </lineage>
</organism>
<protein>
    <recommendedName>
        <fullName evidence="1">Neprosin PEP catalytic domain-containing protein</fullName>
    </recommendedName>
</protein>
<dbReference type="Pfam" id="PF14365">
    <property type="entry name" value="Neprosin_AP"/>
    <property type="match status" value="1"/>
</dbReference>
<sequence>MYCGTSSSSCSCCHWRSSFFKIFPRSPIIPIFVLFLLVPSPFFCRASSLETATVRTTNQTSQPGDELQKLKMIRAYLKGINKPPLKTIQSPDGEIIDCVLSHQQPAFDHPLLKGQKPLDPPEVPNGYDSTGVTVEILQQWRMSGEVCPEGTIPIRRTSEADVLRASSVQTFGKKVKSHVLVDTSGVAHEYSKVYVAGDQYYGAQATINLWQPVVADPNEFSLAQFWVMAGDAGIDLNTIEVGWQVYPGLYGDNQSRLFIYWTADDYGATGCYNLQCAGFVQTNNGFAIGSPIGPPSSYGGAQIDITLLVWRVPGSGNWWLLLRPNILLGYWPSVLFTHLTEPASQVQFGGEIVNLELMGQHTSTQMGSGHFAEENYGKAAYFQQLQVVNGDNYLVPVQNAQTYEDDPNCYDLQGGIDPNWGTAFFYGGPGRSETCP</sequence>
<dbReference type="STRING" id="71139.A0A059CX76"/>
<evidence type="ECO:0000259" key="1">
    <source>
        <dbReference type="PROSITE" id="PS52045"/>
    </source>
</evidence>
<name>A0A059CX76_EUCGR</name>
<accession>A0A059CX76</accession>
<dbReference type="InterPro" id="IPR053168">
    <property type="entry name" value="Glutamic_endopeptidase"/>
</dbReference>
<dbReference type="EMBL" id="KK198755">
    <property type="protein sequence ID" value="KCW82829.1"/>
    <property type="molecule type" value="Genomic_DNA"/>
</dbReference>
<dbReference type="AlphaFoldDB" id="A0A059CX76"/>
<evidence type="ECO:0000313" key="2">
    <source>
        <dbReference type="EMBL" id="KCW82829.1"/>
    </source>
</evidence>
<dbReference type="PANTHER" id="PTHR31589">
    <property type="entry name" value="PROTEIN, PUTATIVE (DUF239)-RELATED-RELATED"/>
    <property type="match status" value="1"/>
</dbReference>
<dbReference type="Gramene" id="KCW82829">
    <property type="protein sequence ID" value="KCW82829"/>
    <property type="gene ID" value="EUGRSUZ_C04197"/>
</dbReference>
<reference evidence="2" key="1">
    <citation type="submission" date="2013-07" db="EMBL/GenBank/DDBJ databases">
        <title>The genome of Eucalyptus grandis.</title>
        <authorList>
            <person name="Schmutz J."/>
            <person name="Hayes R."/>
            <person name="Myburg A."/>
            <person name="Tuskan G."/>
            <person name="Grattapaglia D."/>
            <person name="Rokhsar D.S."/>
        </authorList>
    </citation>
    <scope>NUCLEOTIDE SEQUENCE</scope>
    <source>
        <tissue evidence="2">Leaf extractions</tissue>
    </source>
</reference>
<dbReference type="PROSITE" id="PS52045">
    <property type="entry name" value="NEPROSIN_PEP_CD"/>
    <property type="match status" value="1"/>
</dbReference>
<dbReference type="PANTHER" id="PTHR31589:SF254">
    <property type="entry name" value="OS01G0547133 PROTEIN"/>
    <property type="match status" value="1"/>
</dbReference>
<gene>
    <name evidence="2" type="ORF">EUGRSUZ_C04197</name>
</gene>
<dbReference type="eggNOG" id="ENOG502QVKG">
    <property type="taxonomic scope" value="Eukaryota"/>
</dbReference>
<dbReference type="InterPro" id="IPR004314">
    <property type="entry name" value="Neprosin"/>
</dbReference>
<dbReference type="InParanoid" id="A0A059CX76"/>
<feature type="domain" description="Neprosin PEP catalytic" evidence="1">
    <location>
        <begin position="180"/>
        <end position="436"/>
    </location>
</feature>
<proteinExistence type="predicted"/>
<dbReference type="InterPro" id="IPR025521">
    <property type="entry name" value="Neprosin_propep"/>
</dbReference>